<evidence type="ECO:0000256" key="3">
    <source>
        <dbReference type="ARBA" id="ARBA00022729"/>
    </source>
</evidence>
<dbReference type="InterPro" id="IPR032018">
    <property type="entry name" value="LppA/LppB/LprP"/>
</dbReference>
<dbReference type="GO" id="GO:0005886">
    <property type="term" value="C:plasma membrane"/>
    <property type="evidence" value="ECO:0007669"/>
    <property type="project" value="UniProtKB-SubCell"/>
</dbReference>
<keyword evidence="3" id="KW-0732">Signal</keyword>
<accession>D6ZAA7</accession>
<sequence>MGSEMSTDEAVRGDGGGVPRRSWWGRVWKRVLIVLLVLAVCCGGGCLALRKAVDSLDPNPKHMTKEQAEAFEERYWNKSTLEQEGQKLEALLARTGDEIAALVPGLTWSWKDDMSRTGCPGDPAADTWVGRFWARKVVFDGPIPPGVWPQAVEVVRRAAASYGATEYQNFIDKPDNHDSNFYSPEGARIGLTSAVAAVLVGVTPCRLPERYFTERHLPVPGAK</sequence>
<dbReference type="HOGENOM" id="CLU_112047_0_0_11"/>
<proteinExistence type="predicted"/>
<evidence type="ECO:0000313" key="8">
    <source>
        <dbReference type="EMBL" id="ADG96649.1"/>
    </source>
</evidence>
<evidence type="ECO:0000256" key="4">
    <source>
        <dbReference type="ARBA" id="ARBA00023136"/>
    </source>
</evidence>
<keyword evidence="7" id="KW-0812">Transmembrane</keyword>
<keyword evidence="2" id="KW-1003">Cell membrane</keyword>
<dbReference type="Gene3D" id="3.30.2030.20">
    <property type="match status" value="1"/>
</dbReference>
<keyword evidence="6 8" id="KW-0449">Lipoprotein</keyword>
<reference evidence="8 9" key="1">
    <citation type="journal article" date="2010" name="Stand. Genomic Sci.">
        <title>Complete genome sequence of Segniliparus rotundus type strain (CDC 1076).</title>
        <authorList>
            <person name="Sikorski J."/>
            <person name="Lapidus A."/>
            <person name="Copeland A."/>
            <person name="Misra M."/>
            <person name="Glavina Del Rio T."/>
            <person name="Nolan M."/>
            <person name="Lucas S."/>
            <person name="Chen F."/>
            <person name="Tice H."/>
            <person name="Cheng J.F."/>
            <person name="Jando M."/>
            <person name="Schneider S."/>
            <person name="Bruce D."/>
            <person name="Goodwin L."/>
            <person name="Pitluck S."/>
            <person name="Liolios K."/>
            <person name="Mikhailova N."/>
            <person name="Pati A."/>
            <person name="Ivanova N."/>
            <person name="Mavromatis K."/>
            <person name="Chen A."/>
            <person name="Palaniappan K."/>
            <person name="Chertkov O."/>
            <person name="Land M."/>
            <person name="Hauser L."/>
            <person name="Chang Y.J."/>
            <person name="Jeffries C.D."/>
            <person name="Brettin T."/>
            <person name="Detter J.C."/>
            <person name="Han C."/>
            <person name="Rohde M."/>
            <person name="Goker M."/>
            <person name="Bristow J."/>
            <person name="Eisen J.A."/>
            <person name="Markowitz V."/>
            <person name="Hugenholtz P."/>
            <person name="Kyrpides N.C."/>
            <person name="Klenk H.P."/>
        </authorList>
    </citation>
    <scope>NUCLEOTIDE SEQUENCE [LARGE SCALE GENOMIC DNA]</scope>
    <source>
        <strain evidence="9">ATCC BAA-972 / CDC 1076 / CIP 108378 / DSM 44985 / JCM 13578</strain>
    </source>
</reference>
<dbReference type="STRING" id="640132.Srot_0160"/>
<dbReference type="eggNOG" id="ENOG50344H5">
    <property type="taxonomic scope" value="Bacteria"/>
</dbReference>
<keyword evidence="4 7" id="KW-0472">Membrane</keyword>
<keyword evidence="5" id="KW-0564">Palmitate</keyword>
<dbReference type="Pfam" id="PF16708">
    <property type="entry name" value="LppA"/>
    <property type="match status" value="1"/>
</dbReference>
<evidence type="ECO:0000313" key="9">
    <source>
        <dbReference type="Proteomes" id="UP000002247"/>
    </source>
</evidence>
<name>D6ZAA7_SEGRD</name>
<dbReference type="KEGG" id="srt:Srot_0160"/>
<gene>
    <name evidence="8" type="ordered locus">Srot_0160</name>
</gene>
<evidence type="ECO:0000256" key="6">
    <source>
        <dbReference type="ARBA" id="ARBA00023288"/>
    </source>
</evidence>
<dbReference type="EMBL" id="CP001958">
    <property type="protein sequence ID" value="ADG96649.1"/>
    <property type="molecule type" value="Genomic_DNA"/>
</dbReference>
<feature type="transmembrane region" description="Helical" evidence="7">
    <location>
        <begin position="31"/>
        <end position="49"/>
    </location>
</feature>
<dbReference type="AlphaFoldDB" id="D6ZAA7"/>
<keyword evidence="7" id="KW-1133">Transmembrane helix</keyword>
<comment type="subcellular location">
    <subcellularLocation>
        <location evidence="1">Cell membrane</location>
        <topology evidence="1">Lipid-anchor</topology>
    </subcellularLocation>
</comment>
<evidence type="ECO:0000256" key="7">
    <source>
        <dbReference type="SAM" id="Phobius"/>
    </source>
</evidence>
<evidence type="ECO:0000256" key="5">
    <source>
        <dbReference type="ARBA" id="ARBA00023139"/>
    </source>
</evidence>
<evidence type="ECO:0000256" key="2">
    <source>
        <dbReference type="ARBA" id="ARBA00022475"/>
    </source>
</evidence>
<protein>
    <submittedName>
        <fullName evidence="8">Lipoprotein LppV</fullName>
    </submittedName>
</protein>
<evidence type="ECO:0000256" key="1">
    <source>
        <dbReference type="ARBA" id="ARBA00004193"/>
    </source>
</evidence>
<dbReference type="Proteomes" id="UP000002247">
    <property type="component" value="Chromosome"/>
</dbReference>
<keyword evidence="9" id="KW-1185">Reference proteome</keyword>
<organism evidence="8 9">
    <name type="scientific">Segniliparus rotundus (strain ATCC BAA-972 / CDC 1076 / CIP 108378 / DSM 44985 / JCM 13578)</name>
    <dbReference type="NCBI Taxonomy" id="640132"/>
    <lineage>
        <taxon>Bacteria</taxon>
        <taxon>Bacillati</taxon>
        <taxon>Actinomycetota</taxon>
        <taxon>Actinomycetes</taxon>
        <taxon>Mycobacteriales</taxon>
        <taxon>Segniliparaceae</taxon>
        <taxon>Segniliparus</taxon>
    </lineage>
</organism>